<evidence type="ECO:0000256" key="1">
    <source>
        <dbReference type="SAM" id="SignalP"/>
    </source>
</evidence>
<dbReference type="Proteomes" id="UP000829504">
    <property type="component" value="Chromosome"/>
</dbReference>
<evidence type="ECO:0000313" key="4">
    <source>
        <dbReference type="Proteomes" id="UP000031390"/>
    </source>
</evidence>
<dbReference type="EMBL" id="JUFZ01000115">
    <property type="protein sequence ID" value="KIC06183.1"/>
    <property type="molecule type" value="Genomic_DNA"/>
</dbReference>
<name>A0A0C1EBK1_9NEIS</name>
<reference evidence="3 5" key="2">
    <citation type="submission" date="2022-03" db="EMBL/GenBank/DDBJ databases">
        <title>Genome sequencing of Morococcus cerebrosus.</title>
        <authorList>
            <person name="Baek M.-G."/>
            <person name="Yi H."/>
        </authorList>
    </citation>
    <scope>NUCLEOTIDE SEQUENCE [LARGE SCALE GENOMIC DNA]</scope>
    <source>
        <strain evidence="3 5">CIP 81.93</strain>
    </source>
</reference>
<feature type="chain" id="PRO_5002131422" description="Conjugal transfer protein" evidence="1">
    <location>
        <begin position="38"/>
        <end position="270"/>
    </location>
</feature>
<evidence type="ECO:0000313" key="3">
    <source>
        <dbReference type="EMBL" id="UNV88226.1"/>
    </source>
</evidence>
<feature type="signal peptide" evidence="1">
    <location>
        <begin position="1"/>
        <end position="37"/>
    </location>
</feature>
<reference evidence="2 4" key="1">
    <citation type="submission" date="2014-12" db="EMBL/GenBank/DDBJ databases">
        <title>Genome sequence of Morococcus cerebrosus.</title>
        <authorList>
            <person name="Shin S.-K."/>
            <person name="Yi H."/>
        </authorList>
    </citation>
    <scope>NUCLEOTIDE SEQUENCE [LARGE SCALE GENOMIC DNA]</scope>
    <source>
        <strain evidence="2 4">CIP 81.93</strain>
    </source>
</reference>
<dbReference type="Proteomes" id="UP000031390">
    <property type="component" value="Unassembled WGS sequence"/>
</dbReference>
<sequence>MQTQITKKKQIKGKIRQLIAAISLATIMASSMPAANAYVLPVIDGAKIAQDAANWAADAIDRATTLANWVTQLANWETQLKQWVRGQMEKIPGIKKLIDKREEKEFEEMFQKRRQRCGRITTKISQRFCYRTVDLEKRKFEILKKIEKETMETFDNINKNVIGKQNSNASNNSNMAATAESQAVVDLNALGNMISKHEAEIKRIDALLEHYKWARANIAKDQLSGNNTNTLTKAVTGTALQSNAADYREKAKQKRIDQNEIYNKFMSNKH</sequence>
<evidence type="ECO:0008006" key="6">
    <source>
        <dbReference type="Google" id="ProtNLM"/>
    </source>
</evidence>
<evidence type="ECO:0000313" key="2">
    <source>
        <dbReference type="EMBL" id="KIC06183.1"/>
    </source>
</evidence>
<keyword evidence="1" id="KW-0732">Signal</keyword>
<proteinExistence type="predicted"/>
<organism evidence="2 4">
    <name type="scientific">Morococcus cerebrosus</name>
    <dbReference type="NCBI Taxonomy" id="1056807"/>
    <lineage>
        <taxon>Bacteria</taxon>
        <taxon>Pseudomonadati</taxon>
        <taxon>Pseudomonadota</taxon>
        <taxon>Betaproteobacteria</taxon>
        <taxon>Neisseriales</taxon>
        <taxon>Neisseriaceae</taxon>
        <taxon>Morococcus</taxon>
    </lineage>
</organism>
<gene>
    <name evidence="2" type="ORF">MCC93_23610</name>
    <name evidence="3" type="ORF">MON37_04700</name>
</gene>
<dbReference type="AlphaFoldDB" id="A0A0C1EBK1"/>
<dbReference type="RefSeq" id="WP_156122155.1">
    <property type="nucleotide sequence ID" value="NZ_CP094242.1"/>
</dbReference>
<dbReference type="EMBL" id="CP094242">
    <property type="protein sequence ID" value="UNV88226.1"/>
    <property type="molecule type" value="Genomic_DNA"/>
</dbReference>
<protein>
    <recommendedName>
        <fullName evidence="6">Conjugal transfer protein</fullName>
    </recommendedName>
</protein>
<keyword evidence="5" id="KW-1185">Reference proteome</keyword>
<accession>A0A0C1EBK1</accession>
<evidence type="ECO:0000313" key="5">
    <source>
        <dbReference type="Proteomes" id="UP000829504"/>
    </source>
</evidence>